<proteinExistence type="inferred from homology"/>
<dbReference type="GO" id="GO:0008168">
    <property type="term" value="F:methyltransferase activity"/>
    <property type="evidence" value="ECO:0007669"/>
    <property type="project" value="UniProtKB-KW"/>
</dbReference>
<keyword evidence="4" id="KW-1185">Reference proteome</keyword>
<dbReference type="PANTHER" id="PTHR43591:SF10">
    <property type="entry name" value="ABC TRANSMEMBRANE TYPE-1 DOMAIN-CONTAINING PROTEIN-RELATED"/>
    <property type="match status" value="1"/>
</dbReference>
<feature type="region of interest" description="Disordered" evidence="2">
    <location>
        <begin position="1"/>
        <end position="36"/>
    </location>
</feature>
<keyword evidence="3" id="KW-0489">Methyltransferase</keyword>
<keyword evidence="3" id="KW-0808">Transferase</keyword>
<organism evidence="3 4">
    <name type="scientific">Plectosphaerella cucumerina</name>
    <dbReference type="NCBI Taxonomy" id="40658"/>
    <lineage>
        <taxon>Eukaryota</taxon>
        <taxon>Fungi</taxon>
        <taxon>Dikarya</taxon>
        <taxon>Ascomycota</taxon>
        <taxon>Pezizomycotina</taxon>
        <taxon>Sordariomycetes</taxon>
        <taxon>Hypocreomycetidae</taxon>
        <taxon>Glomerellales</taxon>
        <taxon>Plectosphaerellaceae</taxon>
        <taxon>Plectosphaerella</taxon>
    </lineage>
</organism>
<evidence type="ECO:0000313" key="3">
    <source>
        <dbReference type="EMBL" id="KAH7375916.1"/>
    </source>
</evidence>
<sequence length="342" mass="38999">MDSGWSLHDQETNPHGSQVPSDHSGDDDGLPGYSDYGDSVESSGFTSIASYVLRHAHQEGRRYQSFRLGSYPLPNDSIEQEREEMKHLMIKRLFDGHDYLAPIGNNPQKIIDIGTGIGLWAIDVADTFPGAQVVGVDMTPIQSPVIPHNVMWRIDDIQNTEWAPPYSGADFIHMRSVISTLSRHEEVVESAFRNLKPGGWIEFQELWCHIGCDDGTMRADHPMLRFTSLLRQHFAPLHQWNIDLAQSLPQLLQRVGFTDVNIRHHKIPIGAWARDQKQRELGLFMSKHVLWQFVKAVLVKWSDMGLPSRMEADSLETDIRTAFDDPEIHTYMPWVSVWAQKP</sequence>
<name>A0A8K0X8G9_9PEZI</name>
<dbReference type="EMBL" id="JAGPXD010000001">
    <property type="protein sequence ID" value="KAH7375916.1"/>
    <property type="molecule type" value="Genomic_DNA"/>
</dbReference>
<dbReference type="CDD" id="cd02440">
    <property type="entry name" value="AdoMet_MTases"/>
    <property type="match status" value="1"/>
</dbReference>
<comment type="caution">
    <text evidence="3">The sequence shown here is derived from an EMBL/GenBank/DDBJ whole genome shotgun (WGS) entry which is preliminary data.</text>
</comment>
<evidence type="ECO:0000313" key="4">
    <source>
        <dbReference type="Proteomes" id="UP000813385"/>
    </source>
</evidence>
<dbReference type="GO" id="GO:0032259">
    <property type="term" value="P:methylation"/>
    <property type="evidence" value="ECO:0007669"/>
    <property type="project" value="UniProtKB-KW"/>
</dbReference>
<comment type="similarity">
    <text evidence="1">Belongs to the methyltransferase superfamily. LaeA methyltransferase family.</text>
</comment>
<reference evidence="3" key="1">
    <citation type="journal article" date="2021" name="Nat. Commun.">
        <title>Genetic determinants of endophytism in the Arabidopsis root mycobiome.</title>
        <authorList>
            <person name="Mesny F."/>
            <person name="Miyauchi S."/>
            <person name="Thiergart T."/>
            <person name="Pickel B."/>
            <person name="Atanasova L."/>
            <person name="Karlsson M."/>
            <person name="Huettel B."/>
            <person name="Barry K.W."/>
            <person name="Haridas S."/>
            <person name="Chen C."/>
            <person name="Bauer D."/>
            <person name="Andreopoulos W."/>
            <person name="Pangilinan J."/>
            <person name="LaButti K."/>
            <person name="Riley R."/>
            <person name="Lipzen A."/>
            <person name="Clum A."/>
            <person name="Drula E."/>
            <person name="Henrissat B."/>
            <person name="Kohler A."/>
            <person name="Grigoriev I.V."/>
            <person name="Martin F.M."/>
            <person name="Hacquard S."/>
        </authorList>
    </citation>
    <scope>NUCLEOTIDE SEQUENCE</scope>
    <source>
        <strain evidence="3">MPI-CAGE-AT-0016</strain>
    </source>
</reference>
<evidence type="ECO:0000256" key="2">
    <source>
        <dbReference type="SAM" id="MobiDB-lite"/>
    </source>
</evidence>
<dbReference type="AlphaFoldDB" id="A0A8K0X8G9"/>
<accession>A0A8K0X8G9</accession>
<dbReference type="Pfam" id="PF13489">
    <property type="entry name" value="Methyltransf_23"/>
    <property type="match status" value="1"/>
</dbReference>
<dbReference type="SUPFAM" id="SSF53335">
    <property type="entry name" value="S-adenosyl-L-methionine-dependent methyltransferases"/>
    <property type="match status" value="1"/>
</dbReference>
<dbReference type="Gene3D" id="3.40.50.150">
    <property type="entry name" value="Vaccinia Virus protein VP39"/>
    <property type="match status" value="1"/>
</dbReference>
<gene>
    <name evidence="3" type="ORF">B0T11DRAFT_14872</name>
</gene>
<dbReference type="PANTHER" id="PTHR43591">
    <property type="entry name" value="METHYLTRANSFERASE"/>
    <property type="match status" value="1"/>
</dbReference>
<protein>
    <submittedName>
        <fullName evidence="3">S-adenosyl-L-methionine-dependent methyltransferase</fullName>
    </submittedName>
</protein>
<dbReference type="InterPro" id="IPR029063">
    <property type="entry name" value="SAM-dependent_MTases_sf"/>
</dbReference>
<dbReference type="OrthoDB" id="2013972at2759"/>
<evidence type="ECO:0000256" key="1">
    <source>
        <dbReference type="ARBA" id="ARBA00038158"/>
    </source>
</evidence>
<dbReference type="Proteomes" id="UP000813385">
    <property type="component" value="Unassembled WGS sequence"/>
</dbReference>